<keyword evidence="3" id="KW-1185">Reference proteome</keyword>
<protein>
    <submittedName>
        <fullName evidence="2">Uncharacterized protein</fullName>
    </submittedName>
</protein>
<evidence type="ECO:0000313" key="2">
    <source>
        <dbReference type="EMBL" id="KAF2819291.1"/>
    </source>
</evidence>
<dbReference type="AlphaFoldDB" id="A0A6A6ZDV1"/>
<feature type="compositionally biased region" description="Low complexity" evidence="1">
    <location>
        <begin position="39"/>
        <end position="51"/>
    </location>
</feature>
<sequence length="269" mass="30067">MLCFLVSDIPILTATIPASIFRLLGAQSQTDKSHQHPRLPNSPSQLPSTSQLPPNTFPSVLSYHTAHSLPRTRLVRVCFLRFEAFPVLGLGTARCAGIAYAFRHDVRWDLWFLRWGYRWCEGAWGGLGWDDIYLNGCDGMCWGGRVVVGGALRICVNTTILFPRGVTIVTLKHAMSLGLENLSRLVLFCGFAIWPSMPRYGVVVAVRVCVSNPWGVHLSKTRRCCWDDADVAMLMLCVMLATGMVEIPQRKDRAPESFRSLYCGCRGYP</sequence>
<evidence type="ECO:0000313" key="3">
    <source>
        <dbReference type="Proteomes" id="UP000799424"/>
    </source>
</evidence>
<proteinExistence type="predicted"/>
<name>A0A6A6ZDV1_9PLEO</name>
<feature type="region of interest" description="Disordered" evidence="1">
    <location>
        <begin position="31"/>
        <end position="51"/>
    </location>
</feature>
<gene>
    <name evidence="2" type="ORF">CC86DRAFT_375153</name>
</gene>
<evidence type="ECO:0000256" key="1">
    <source>
        <dbReference type="SAM" id="MobiDB-lite"/>
    </source>
</evidence>
<dbReference type="EMBL" id="MU006245">
    <property type="protein sequence ID" value="KAF2819291.1"/>
    <property type="molecule type" value="Genomic_DNA"/>
</dbReference>
<accession>A0A6A6ZDV1</accession>
<reference evidence="2" key="1">
    <citation type="journal article" date="2020" name="Stud. Mycol.">
        <title>101 Dothideomycetes genomes: a test case for predicting lifestyles and emergence of pathogens.</title>
        <authorList>
            <person name="Haridas S."/>
            <person name="Albert R."/>
            <person name="Binder M."/>
            <person name="Bloem J."/>
            <person name="Labutti K."/>
            <person name="Salamov A."/>
            <person name="Andreopoulos B."/>
            <person name="Baker S."/>
            <person name="Barry K."/>
            <person name="Bills G."/>
            <person name="Bluhm B."/>
            <person name="Cannon C."/>
            <person name="Castanera R."/>
            <person name="Culley D."/>
            <person name="Daum C."/>
            <person name="Ezra D."/>
            <person name="Gonzalez J."/>
            <person name="Henrissat B."/>
            <person name="Kuo A."/>
            <person name="Liang C."/>
            <person name="Lipzen A."/>
            <person name="Lutzoni F."/>
            <person name="Magnuson J."/>
            <person name="Mondo S."/>
            <person name="Nolan M."/>
            <person name="Ohm R."/>
            <person name="Pangilinan J."/>
            <person name="Park H.-J."/>
            <person name="Ramirez L."/>
            <person name="Alfaro M."/>
            <person name="Sun H."/>
            <person name="Tritt A."/>
            <person name="Yoshinaga Y."/>
            <person name="Zwiers L.-H."/>
            <person name="Turgeon B."/>
            <person name="Goodwin S."/>
            <person name="Spatafora J."/>
            <person name="Crous P."/>
            <person name="Grigoriev I."/>
        </authorList>
    </citation>
    <scope>NUCLEOTIDE SEQUENCE</scope>
    <source>
        <strain evidence="2">CBS 113818</strain>
    </source>
</reference>
<organism evidence="2 3">
    <name type="scientific">Ophiobolus disseminans</name>
    <dbReference type="NCBI Taxonomy" id="1469910"/>
    <lineage>
        <taxon>Eukaryota</taxon>
        <taxon>Fungi</taxon>
        <taxon>Dikarya</taxon>
        <taxon>Ascomycota</taxon>
        <taxon>Pezizomycotina</taxon>
        <taxon>Dothideomycetes</taxon>
        <taxon>Pleosporomycetidae</taxon>
        <taxon>Pleosporales</taxon>
        <taxon>Pleosporineae</taxon>
        <taxon>Phaeosphaeriaceae</taxon>
        <taxon>Ophiobolus</taxon>
    </lineage>
</organism>
<dbReference type="Proteomes" id="UP000799424">
    <property type="component" value="Unassembled WGS sequence"/>
</dbReference>